<dbReference type="SFLD" id="SFLDG01205">
    <property type="entry name" value="AMPS.1"/>
    <property type="match status" value="1"/>
</dbReference>
<sequence length="207" mass="24066">MPSYKVSYFTFKGLGEPVRFMLAYANVDFIDNRVEWEDWPKLKPTLPLGQLPLLEIDGRAFHHCIPICRYLGSIFNLTGSNAVENYEIDCIADTVNELRLKIAMWYYSYKRVKNEKYDELINDSIPYYLGKIEDQAATKDGYLALKGKTTWADIYAVAIFDYIHDLMGYDIVKDCKNIKKIQQKIMSADGVKRYLKNRPADQIITFN</sequence>
<evidence type="ECO:0000256" key="4">
    <source>
        <dbReference type="ARBA" id="ARBA00038317"/>
    </source>
</evidence>
<dbReference type="EC" id="2.5.1.18" evidence="2"/>
<name>A0A9J6BF40_POLVA</name>
<feature type="domain" description="GST N-terminal" evidence="6">
    <location>
        <begin position="2"/>
        <end position="79"/>
    </location>
</feature>
<dbReference type="Proteomes" id="UP001107558">
    <property type="component" value="Chromosome 4"/>
</dbReference>
<dbReference type="SFLD" id="SFLDG00363">
    <property type="entry name" value="AMPS_(cytGST):_Alpha-__Mu-__Pi"/>
    <property type="match status" value="1"/>
</dbReference>
<evidence type="ECO:0000313" key="9">
    <source>
        <dbReference type="Proteomes" id="UP001107558"/>
    </source>
</evidence>
<dbReference type="InterPro" id="IPR010987">
    <property type="entry name" value="Glutathione-S-Trfase_C-like"/>
</dbReference>
<dbReference type="SUPFAM" id="SSF52833">
    <property type="entry name" value="Thioredoxin-like"/>
    <property type="match status" value="1"/>
</dbReference>
<dbReference type="OrthoDB" id="414243at2759"/>
<evidence type="ECO:0000256" key="3">
    <source>
        <dbReference type="ARBA" id="ARBA00022679"/>
    </source>
</evidence>
<dbReference type="PROSITE" id="PS50404">
    <property type="entry name" value="GST_NTER"/>
    <property type="match status" value="1"/>
</dbReference>
<keyword evidence="9" id="KW-1185">Reference proteome</keyword>
<comment type="subunit">
    <text evidence="1">Homodimer.</text>
</comment>
<dbReference type="AlphaFoldDB" id="A0A9J6BF40"/>
<proteinExistence type="inferred from homology"/>
<evidence type="ECO:0000256" key="1">
    <source>
        <dbReference type="ARBA" id="ARBA00011738"/>
    </source>
</evidence>
<accession>A0A9J6BF40</accession>
<dbReference type="InterPro" id="IPR040079">
    <property type="entry name" value="Glutathione_S-Trfase"/>
</dbReference>
<dbReference type="PANTHER" id="PTHR11571">
    <property type="entry name" value="GLUTATHIONE S-TRANSFERASE"/>
    <property type="match status" value="1"/>
</dbReference>
<protein>
    <recommendedName>
        <fullName evidence="2">glutathione transferase</fullName>
        <ecNumber evidence="2">2.5.1.18</ecNumber>
    </recommendedName>
</protein>
<reference evidence="8" key="1">
    <citation type="submission" date="2021-03" db="EMBL/GenBank/DDBJ databases">
        <title>Chromosome level genome of the anhydrobiotic midge Polypedilum vanderplanki.</title>
        <authorList>
            <person name="Yoshida Y."/>
            <person name="Kikawada T."/>
            <person name="Gusev O."/>
        </authorList>
    </citation>
    <scope>NUCLEOTIDE SEQUENCE</scope>
    <source>
        <strain evidence="8">NIAS01</strain>
        <tissue evidence="8">Whole body or cell culture</tissue>
    </source>
</reference>
<evidence type="ECO:0000256" key="2">
    <source>
        <dbReference type="ARBA" id="ARBA00012452"/>
    </source>
</evidence>
<evidence type="ECO:0000256" key="5">
    <source>
        <dbReference type="ARBA" id="ARBA00047960"/>
    </source>
</evidence>
<evidence type="ECO:0000313" key="8">
    <source>
        <dbReference type="EMBL" id="KAG5668484.1"/>
    </source>
</evidence>
<evidence type="ECO:0000259" key="6">
    <source>
        <dbReference type="PROSITE" id="PS50404"/>
    </source>
</evidence>
<comment type="catalytic activity">
    <reaction evidence="5">
        <text>RX + glutathione = an S-substituted glutathione + a halide anion + H(+)</text>
        <dbReference type="Rhea" id="RHEA:16437"/>
        <dbReference type="ChEBI" id="CHEBI:15378"/>
        <dbReference type="ChEBI" id="CHEBI:16042"/>
        <dbReference type="ChEBI" id="CHEBI:17792"/>
        <dbReference type="ChEBI" id="CHEBI:57925"/>
        <dbReference type="ChEBI" id="CHEBI:90779"/>
        <dbReference type="EC" id="2.5.1.18"/>
    </reaction>
</comment>
<dbReference type="SUPFAM" id="SSF47616">
    <property type="entry name" value="GST C-terminal domain-like"/>
    <property type="match status" value="1"/>
</dbReference>
<dbReference type="GO" id="GO:0004364">
    <property type="term" value="F:glutathione transferase activity"/>
    <property type="evidence" value="ECO:0007669"/>
    <property type="project" value="UniProtKB-EC"/>
</dbReference>
<dbReference type="PROSITE" id="PS50405">
    <property type="entry name" value="GST_CTER"/>
    <property type="match status" value="1"/>
</dbReference>
<dbReference type="InterPro" id="IPR036249">
    <property type="entry name" value="Thioredoxin-like_sf"/>
</dbReference>
<dbReference type="InterPro" id="IPR036282">
    <property type="entry name" value="Glutathione-S-Trfase_C_sf"/>
</dbReference>
<evidence type="ECO:0000259" key="7">
    <source>
        <dbReference type="PROSITE" id="PS50405"/>
    </source>
</evidence>
<dbReference type="InterPro" id="IPR050213">
    <property type="entry name" value="GST_superfamily"/>
</dbReference>
<dbReference type="Gene3D" id="3.40.30.10">
    <property type="entry name" value="Glutaredoxin"/>
    <property type="match status" value="1"/>
</dbReference>
<dbReference type="Pfam" id="PF14497">
    <property type="entry name" value="GST_C_3"/>
    <property type="match status" value="1"/>
</dbReference>
<dbReference type="EMBL" id="JADBJN010000004">
    <property type="protein sequence ID" value="KAG5668484.1"/>
    <property type="molecule type" value="Genomic_DNA"/>
</dbReference>
<dbReference type="InterPro" id="IPR004046">
    <property type="entry name" value="GST_C"/>
</dbReference>
<dbReference type="GO" id="GO:0006749">
    <property type="term" value="P:glutathione metabolic process"/>
    <property type="evidence" value="ECO:0007669"/>
    <property type="project" value="TreeGrafter"/>
</dbReference>
<dbReference type="CDD" id="cd03192">
    <property type="entry name" value="GST_C_Sigma_like"/>
    <property type="match status" value="1"/>
</dbReference>
<dbReference type="SFLD" id="SFLDS00019">
    <property type="entry name" value="Glutathione_Transferase_(cytos"/>
    <property type="match status" value="1"/>
</dbReference>
<dbReference type="FunFam" id="1.20.1050.10:FF:000030">
    <property type="entry name" value="Glutathione S-transferase S1"/>
    <property type="match status" value="1"/>
</dbReference>
<comment type="caution">
    <text evidence="8">The sequence shown here is derived from an EMBL/GenBank/DDBJ whole genome shotgun (WGS) entry which is preliminary data.</text>
</comment>
<dbReference type="PANTHER" id="PTHR11571:SF224">
    <property type="entry name" value="HEMATOPOIETIC PROSTAGLANDIN D SYNTHASE"/>
    <property type="match status" value="1"/>
</dbReference>
<dbReference type="Gene3D" id="1.20.1050.10">
    <property type="match status" value="1"/>
</dbReference>
<gene>
    <name evidence="8" type="ORF">PVAND_016423</name>
</gene>
<comment type="similarity">
    <text evidence="4">Belongs to the GST superfamily. Sigma family.</text>
</comment>
<dbReference type="InterPro" id="IPR004045">
    <property type="entry name" value="Glutathione_S-Trfase_N"/>
</dbReference>
<keyword evidence="3" id="KW-0808">Transferase</keyword>
<dbReference type="CDD" id="cd03039">
    <property type="entry name" value="GST_N_Sigma_like"/>
    <property type="match status" value="1"/>
</dbReference>
<feature type="domain" description="GST C-terminal" evidence="7">
    <location>
        <begin position="81"/>
        <end position="203"/>
    </location>
</feature>
<organism evidence="8 9">
    <name type="scientific">Polypedilum vanderplanki</name>
    <name type="common">Sleeping chironomid midge</name>
    <dbReference type="NCBI Taxonomy" id="319348"/>
    <lineage>
        <taxon>Eukaryota</taxon>
        <taxon>Metazoa</taxon>
        <taxon>Ecdysozoa</taxon>
        <taxon>Arthropoda</taxon>
        <taxon>Hexapoda</taxon>
        <taxon>Insecta</taxon>
        <taxon>Pterygota</taxon>
        <taxon>Neoptera</taxon>
        <taxon>Endopterygota</taxon>
        <taxon>Diptera</taxon>
        <taxon>Nematocera</taxon>
        <taxon>Chironomoidea</taxon>
        <taxon>Chironomidae</taxon>
        <taxon>Chironominae</taxon>
        <taxon>Polypedilum</taxon>
        <taxon>Polypedilum</taxon>
    </lineage>
</organism>